<dbReference type="SMR" id="A0A1S3Y5B1"/>
<dbReference type="SUPFAM" id="SSF48576">
    <property type="entry name" value="Terpenoid synthases"/>
    <property type="match status" value="1"/>
</dbReference>
<name>A0A1S3Y5B1_TOBAC</name>
<evidence type="ECO:0000313" key="2">
    <source>
        <dbReference type="RefSeq" id="XP_016447265.1"/>
    </source>
</evidence>
<protein>
    <recommendedName>
        <fullName evidence="1">Terpene synthase metal-binding domain-containing protein</fullName>
    </recommendedName>
</protein>
<feature type="domain" description="Terpene synthase metal-binding" evidence="1">
    <location>
        <begin position="90"/>
        <end position="128"/>
    </location>
</feature>
<dbReference type="OrthoDB" id="1877784at2759"/>
<dbReference type="Gene3D" id="1.10.600.10">
    <property type="entry name" value="Farnesyl Diphosphate Synthase"/>
    <property type="match status" value="1"/>
</dbReference>
<dbReference type="RefSeq" id="XP_016447265.1">
    <property type="nucleotide sequence ID" value="XM_016591779.1"/>
</dbReference>
<sequence>MATSSISYCHLGNIQSIFWGCSHNFLPNNNSKLTVKHTYSYVSSIGREKNMSHLKMSAAMVDNTERPLANFHSSVWEDYFLSYTPQLTLEQQRKHIASFIECSMKELGGSKQDAYAEAQKKITNAWKDMNKDFLCSTHDKVPTFVLELVINIARLANLKRFCCCLLNLSMFEDNLEHNLV</sequence>
<evidence type="ECO:0000259" key="1">
    <source>
        <dbReference type="Pfam" id="PF03936"/>
    </source>
</evidence>
<reference evidence="2" key="1">
    <citation type="submission" date="2025-08" db="UniProtKB">
        <authorList>
            <consortium name="RefSeq"/>
        </authorList>
    </citation>
    <scope>IDENTIFICATION</scope>
</reference>
<dbReference type="InterPro" id="IPR005630">
    <property type="entry name" value="Terpene_synthase_metal-bd"/>
</dbReference>
<gene>
    <name evidence="2" type="primary">LOC107772284</name>
</gene>
<organism evidence="2">
    <name type="scientific">Nicotiana tabacum</name>
    <name type="common">Common tobacco</name>
    <dbReference type="NCBI Taxonomy" id="4097"/>
    <lineage>
        <taxon>Eukaryota</taxon>
        <taxon>Viridiplantae</taxon>
        <taxon>Streptophyta</taxon>
        <taxon>Embryophyta</taxon>
        <taxon>Tracheophyta</taxon>
        <taxon>Spermatophyta</taxon>
        <taxon>Magnoliopsida</taxon>
        <taxon>eudicotyledons</taxon>
        <taxon>Gunneridae</taxon>
        <taxon>Pentapetalae</taxon>
        <taxon>asterids</taxon>
        <taxon>lamiids</taxon>
        <taxon>Solanales</taxon>
        <taxon>Solanaceae</taxon>
        <taxon>Nicotianoideae</taxon>
        <taxon>Nicotianeae</taxon>
        <taxon>Nicotiana</taxon>
    </lineage>
</organism>
<proteinExistence type="predicted"/>
<dbReference type="Pfam" id="PF03936">
    <property type="entry name" value="Terpene_synth_C"/>
    <property type="match status" value="1"/>
</dbReference>
<dbReference type="KEGG" id="nta:107772284"/>
<accession>A0A1S3Y5B1</accession>
<dbReference type="InterPro" id="IPR008949">
    <property type="entry name" value="Isoprenoid_synthase_dom_sf"/>
</dbReference>
<dbReference type="GO" id="GO:0000287">
    <property type="term" value="F:magnesium ion binding"/>
    <property type="evidence" value="ECO:0007669"/>
    <property type="project" value="InterPro"/>
</dbReference>
<dbReference type="AlphaFoldDB" id="A0A1S3Y5B1"/>
<dbReference type="PaxDb" id="4097-A0A1S3Y5B1"/>
<dbReference type="GO" id="GO:0010333">
    <property type="term" value="F:terpene synthase activity"/>
    <property type="evidence" value="ECO:0007669"/>
    <property type="project" value="InterPro"/>
</dbReference>